<dbReference type="PANTHER" id="PTHR30483:SF6">
    <property type="entry name" value="PERIPLASMIC BINDING PROTEIN OF ABC TRANSPORTER FOR NATURAL AMINO ACIDS"/>
    <property type="match status" value="1"/>
</dbReference>
<evidence type="ECO:0000259" key="4">
    <source>
        <dbReference type="Pfam" id="PF13458"/>
    </source>
</evidence>
<organism evidence="5 6">
    <name type="scientific">Polaromonas aquatica</name>
    <dbReference type="NCBI Taxonomy" id="332657"/>
    <lineage>
        <taxon>Bacteria</taxon>
        <taxon>Pseudomonadati</taxon>
        <taxon>Pseudomonadota</taxon>
        <taxon>Betaproteobacteria</taxon>
        <taxon>Burkholderiales</taxon>
        <taxon>Comamonadaceae</taxon>
        <taxon>Polaromonas</taxon>
    </lineage>
</organism>
<dbReference type="InterPro" id="IPR028081">
    <property type="entry name" value="Leu-bd"/>
</dbReference>
<protein>
    <submittedName>
        <fullName evidence="5">ABC transporter substrate-binding protein</fullName>
    </submittedName>
</protein>
<evidence type="ECO:0000256" key="1">
    <source>
        <dbReference type="ARBA" id="ARBA00010062"/>
    </source>
</evidence>
<dbReference type="Proteomes" id="UP001596270">
    <property type="component" value="Unassembled WGS sequence"/>
</dbReference>
<dbReference type="CDD" id="cd06327">
    <property type="entry name" value="PBP1_SBP-like"/>
    <property type="match status" value="1"/>
</dbReference>
<dbReference type="EMBL" id="JBHSRS010000079">
    <property type="protein sequence ID" value="MFC6282703.1"/>
    <property type="molecule type" value="Genomic_DNA"/>
</dbReference>
<feature type="signal peptide" evidence="3">
    <location>
        <begin position="1"/>
        <end position="31"/>
    </location>
</feature>
<dbReference type="InterPro" id="IPR028082">
    <property type="entry name" value="Peripla_BP_I"/>
</dbReference>
<comment type="caution">
    <text evidence="5">The sequence shown here is derived from an EMBL/GenBank/DDBJ whole genome shotgun (WGS) entry which is preliminary data.</text>
</comment>
<feature type="domain" description="Leucine-binding protein" evidence="4">
    <location>
        <begin position="38"/>
        <end position="375"/>
    </location>
</feature>
<accession>A0ABW1U0K7</accession>
<dbReference type="SUPFAM" id="SSF53822">
    <property type="entry name" value="Periplasmic binding protein-like I"/>
    <property type="match status" value="1"/>
</dbReference>
<evidence type="ECO:0000313" key="6">
    <source>
        <dbReference type="Proteomes" id="UP001596270"/>
    </source>
</evidence>
<dbReference type="Pfam" id="PF13458">
    <property type="entry name" value="Peripla_BP_6"/>
    <property type="match status" value="1"/>
</dbReference>
<dbReference type="RefSeq" id="WP_371434794.1">
    <property type="nucleotide sequence ID" value="NZ_JBHSRS010000079.1"/>
</dbReference>
<keyword evidence="6" id="KW-1185">Reference proteome</keyword>
<name>A0ABW1U0K7_9BURK</name>
<dbReference type="InterPro" id="IPR051010">
    <property type="entry name" value="BCAA_transport"/>
</dbReference>
<feature type="chain" id="PRO_5046007278" evidence="3">
    <location>
        <begin position="32"/>
        <end position="412"/>
    </location>
</feature>
<comment type="similarity">
    <text evidence="1">Belongs to the leucine-binding protein family.</text>
</comment>
<evidence type="ECO:0000313" key="5">
    <source>
        <dbReference type="EMBL" id="MFC6282703.1"/>
    </source>
</evidence>
<sequence length="412" mass="43549">MKVFPSLKKMSRLALAAAGSSVLLAAMPAQAQISDDVVRIGVMADQTGTYSGNGGPGSSVAVRMAVEDFGGKVLGKPIEVVTADDQNKPNVGINMARQWIENDKFDAIVGGSASSIAFGVSSMMKEKKKPYLIAGTVSSDLTGKQCSPMTVQFIVDTYQLANAGVTALLKQGVKSFFFITVDYAFGAALQADATKFIEAGGGKVVGSVRHPLGASDYSSYLLQAQASKAQAIVVLNAGLDLTNALKQAAEYKLARNGQKVGVFGMTINSVSAMGLDVAQGLQITAPFYWDRDADSRAWAKRFTEKNGGVIPTYIHAGAYSAAMHYLKAVQAAGTDEGVAVMAKMKATPINDFSMKNVKIREDGQVMRPTYAITVKTPAESKGKFDLYKVGAEIPGDQVFRSLADGGCDFVKK</sequence>
<keyword evidence="2 3" id="KW-0732">Signal</keyword>
<dbReference type="PANTHER" id="PTHR30483">
    <property type="entry name" value="LEUCINE-SPECIFIC-BINDING PROTEIN"/>
    <property type="match status" value="1"/>
</dbReference>
<evidence type="ECO:0000256" key="2">
    <source>
        <dbReference type="ARBA" id="ARBA00022729"/>
    </source>
</evidence>
<evidence type="ECO:0000256" key="3">
    <source>
        <dbReference type="SAM" id="SignalP"/>
    </source>
</evidence>
<gene>
    <name evidence="5" type="ORF">ACFQND_15865</name>
</gene>
<dbReference type="Gene3D" id="3.40.50.2300">
    <property type="match status" value="2"/>
</dbReference>
<reference evidence="6" key="1">
    <citation type="journal article" date="2019" name="Int. J. Syst. Evol. Microbiol.">
        <title>The Global Catalogue of Microorganisms (GCM) 10K type strain sequencing project: providing services to taxonomists for standard genome sequencing and annotation.</title>
        <authorList>
            <consortium name="The Broad Institute Genomics Platform"/>
            <consortium name="The Broad Institute Genome Sequencing Center for Infectious Disease"/>
            <person name="Wu L."/>
            <person name="Ma J."/>
        </authorList>
    </citation>
    <scope>NUCLEOTIDE SEQUENCE [LARGE SCALE GENOMIC DNA]</scope>
    <source>
        <strain evidence="6">CCUG 39402</strain>
    </source>
</reference>
<proteinExistence type="inferred from homology"/>